<feature type="region of interest" description="Disordered" evidence="4">
    <location>
        <begin position="28"/>
        <end position="75"/>
    </location>
</feature>
<dbReference type="AlphaFoldDB" id="A0A8S0ZI13"/>
<keyword evidence="3" id="KW-0539">Nucleus</keyword>
<evidence type="ECO:0000313" key="7">
    <source>
        <dbReference type="Proteomes" id="UP000494256"/>
    </source>
</evidence>
<feature type="compositionally biased region" description="Basic and acidic residues" evidence="4">
    <location>
        <begin position="517"/>
        <end position="540"/>
    </location>
</feature>
<feature type="compositionally biased region" description="Polar residues" evidence="4">
    <location>
        <begin position="29"/>
        <end position="39"/>
    </location>
</feature>
<feature type="region of interest" description="Disordered" evidence="4">
    <location>
        <begin position="633"/>
        <end position="778"/>
    </location>
</feature>
<comment type="subcellular location">
    <subcellularLocation>
        <location evidence="1">Nucleus</location>
    </subcellularLocation>
</comment>
<dbReference type="Proteomes" id="UP000494256">
    <property type="component" value="Unassembled WGS sequence"/>
</dbReference>
<evidence type="ECO:0000256" key="2">
    <source>
        <dbReference type="ARBA" id="ARBA00023125"/>
    </source>
</evidence>
<dbReference type="InterPro" id="IPR017884">
    <property type="entry name" value="SANT_dom"/>
</dbReference>
<evidence type="ECO:0000256" key="4">
    <source>
        <dbReference type="SAM" id="MobiDB-lite"/>
    </source>
</evidence>
<reference evidence="6 7" key="1">
    <citation type="submission" date="2020-04" db="EMBL/GenBank/DDBJ databases">
        <authorList>
            <person name="Wallbank WR R."/>
            <person name="Pardo Diaz C."/>
            <person name="Kozak K."/>
            <person name="Martin S."/>
            <person name="Jiggins C."/>
            <person name="Moest M."/>
            <person name="Warren A I."/>
            <person name="Byers J.R.P. K."/>
            <person name="Montejo-Kovacevich G."/>
            <person name="Yen C E."/>
        </authorList>
    </citation>
    <scope>NUCLEOTIDE SEQUENCE [LARGE SCALE GENOMIC DNA]</scope>
</reference>
<accession>A0A8S0ZI13</accession>
<dbReference type="PANTHER" id="PTHR21677">
    <property type="entry name" value="CRAMPED PROTEIN"/>
    <property type="match status" value="1"/>
</dbReference>
<dbReference type="EMBL" id="CADEBD010000291">
    <property type="protein sequence ID" value="CAB3232782.1"/>
    <property type="molecule type" value="Genomic_DNA"/>
</dbReference>
<evidence type="ECO:0000256" key="1">
    <source>
        <dbReference type="ARBA" id="ARBA00004123"/>
    </source>
</evidence>
<dbReference type="PANTHER" id="PTHR21677:SF1">
    <property type="entry name" value="PROTEIN CRAMPED-LIKE"/>
    <property type="match status" value="1"/>
</dbReference>
<feature type="region of interest" description="Disordered" evidence="4">
    <location>
        <begin position="822"/>
        <end position="853"/>
    </location>
</feature>
<dbReference type="InterPro" id="IPR001005">
    <property type="entry name" value="SANT/Myb"/>
</dbReference>
<feature type="region of interest" description="Disordered" evidence="4">
    <location>
        <begin position="946"/>
        <end position="1014"/>
    </location>
</feature>
<feature type="compositionally biased region" description="Basic and acidic residues" evidence="4">
    <location>
        <begin position="567"/>
        <end position="586"/>
    </location>
</feature>
<comment type="caution">
    <text evidence="6">The sequence shown here is derived from an EMBL/GenBank/DDBJ whole genome shotgun (WGS) entry which is preliminary data.</text>
</comment>
<dbReference type="GO" id="GO:0003677">
    <property type="term" value="F:DNA binding"/>
    <property type="evidence" value="ECO:0007669"/>
    <property type="project" value="UniProtKB-KW"/>
</dbReference>
<protein>
    <recommendedName>
        <fullName evidence="5">SANT domain-containing protein</fullName>
    </recommendedName>
</protein>
<feature type="compositionally biased region" description="Basic and acidic residues" evidence="4">
    <location>
        <begin position="46"/>
        <end position="64"/>
    </location>
</feature>
<evidence type="ECO:0000313" key="6">
    <source>
        <dbReference type="EMBL" id="CAB3232782.1"/>
    </source>
</evidence>
<dbReference type="InterPro" id="IPR009057">
    <property type="entry name" value="Homeodomain-like_sf"/>
</dbReference>
<feature type="region of interest" description="Disordered" evidence="4">
    <location>
        <begin position="441"/>
        <end position="543"/>
    </location>
</feature>
<keyword evidence="2" id="KW-0238">DNA-binding</keyword>
<dbReference type="InterPro" id="IPR055315">
    <property type="entry name" value="Cramped-like"/>
</dbReference>
<feature type="compositionally biased region" description="Basic and acidic residues" evidence="4">
    <location>
        <begin position="404"/>
        <end position="419"/>
    </location>
</feature>
<dbReference type="SUPFAM" id="SSF46689">
    <property type="entry name" value="Homeodomain-like"/>
    <property type="match status" value="1"/>
</dbReference>
<dbReference type="GO" id="GO:0003682">
    <property type="term" value="F:chromatin binding"/>
    <property type="evidence" value="ECO:0007669"/>
    <property type="project" value="InterPro"/>
</dbReference>
<dbReference type="SMART" id="SM00717">
    <property type="entry name" value="SANT"/>
    <property type="match status" value="1"/>
</dbReference>
<feature type="compositionally biased region" description="Basic and acidic residues" evidence="4">
    <location>
        <begin position="736"/>
        <end position="751"/>
    </location>
</feature>
<evidence type="ECO:0000256" key="3">
    <source>
        <dbReference type="ARBA" id="ARBA00023242"/>
    </source>
</evidence>
<evidence type="ECO:0000259" key="5">
    <source>
        <dbReference type="PROSITE" id="PS51293"/>
    </source>
</evidence>
<dbReference type="OrthoDB" id="418595at2759"/>
<feature type="compositionally biased region" description="Basic and acidic residues" evidence="4">
    <location>
        <begin position="471"/>
        <end position="509"/>
    </location>
</feature>
<dbReference type="GO" id="GO:0005634">
    <property type="term" value="C:nucleus"/>
    <property type="evidence" value="ECO:0007669"/>
    <property type="project" value="UniProtKB-SubCell"/>
</dbReference>
<proteinExistence type="predicted"/>
<dbReference type="GO" id="GO:0007389">
    <property type="term" value="P:pattern specification process"/>
    <property type="evidence" value="ECO:0007669"/>
    <property type="project" value="TreeGrafter"/>
</dbReference>
<dbReference type="PROSITE" id="PS51293">
    <property type="entry name" value="SANT"/>
    <property type="match status" value="1"/>
</dbReference>
<dbReference type="Gene3D" id="1.10.10.60">
    <property type="entry name" value="Homeodomain-like"/>
    <property type="match status" value="1"/>
</dbReference>
<feature type="compositionally biased region" description="Basic and acidic residues" evidence="4">
    <location>
        <begin position="649"/>
        <end position="716"/>
    </location>
</feature>
<feature type="compositionally biased region" description="Basic and acidic residues" evidence="4">
    <location>
        <begin position="980"/>
        <end position="1000"/>
    </location>
</feature>
<feature type="region of interest" description="Disordered" evidence="4">
    <location>
        <begin position="386"/>
        <end position="419"/>
    </location>
</feature>
<sequence length="1092" mass="122594">MKCKCPKDPAMSPGTSPSIDAERTELLGSLTTEQQQRTSARVIKKLRLEPPSDRDKRPLKKEGTDDLPECDTPNKIDEKELKFPTVKQRMPKALWSIDEKNLFFEALNEYGKDFDAITAYICAKMKKKGMPDNLKTKTQVSHFYYRTWHKLSKHVHFDENVKKVAQELYALINYGELRKKLVSVSEKTCARLGEMVLCGSIVVRARGRNMRVRTPMCRALRRLNQITEVALGARVCGRAQVVLRARSAGAWARVLGAAHNPRAALALPLRARLAALLAALHRRWRPNSLAMLSEDKDSEEMLKDQEDYAEISHRLCEEKELNRELEDHLNLETDRIIVEEQTSGKKLALHLGPRPDAQIHLPVISPSEQLSSQKICFSSYLERMGSQRDKDGGAKIRTPKRTRKDSTTDKEKEIEQKKFKIEDPEKLINIEETAIDGIELMANYKNHQEDEEKPSTEDEKEREMTEEDGDRDIAERYKDISERDKDISERDKDMLERDKDMSEREKDSFSELEDDEKYNKSDTDNESDQGKDKSGKDNKFKNLKVKFRIRPKKRGGSMYTLVMENSEEVKSEEPKAEEPIKVEDEPKPDIDVDLALRQIRKGWSVYDAGDLTIGDLYLMFGSRSKVELDYWWAEPTPPLPQSHRTPTISEKDKSCDKKDKPDKVPDKPPDKPDKLPDKLDKATEKVDKVADKLDKIPDKGADSSLEDEKERARESDNDILSPKNTYSQDSNDGMSGDERKSEQLASPDHKSSSSSSGTFKLVSKLINRPQGPAPPNGFSLLSDRLKRLLALAGNPHVTTSSAATIARCNCGHVCPQQRKQLRAPAREEGAGGAGGVFRAPPPIAPRPDPEVSKTDMMLEGIPRWRRGRPRVTDRRVVVQRLLPLLPKLPAPTNPVPVKLTQSAPPVPPRILPKPPPTSTSDLSFFYVLSESNGQFYFHDGDRRIPITPLSGNGEQHAADGPNHSGSKSNGVKAEGAGRSGDVDNVTKQEDDADADPKSEQIDVTPDFLPSESMSLSPSRLLHDAEGWFDSSGQDFSLSSFLGHLEGRPQPDLAVESQLQSLMAESSVDYVAKFADLAAEVTDEPDPKGDDLT</sequence>
<feature type="domain" description="SANT" evidence="5">
    <location>
        <begin position="95"/>
        <end position="153"/>
    </location>
</feature>
<feature type="region of interest" description="Disordered" evidence="4">
    <location>
        <begin position="1"/>
        <end position="20"/>
    </location>
</feature>
<feature type="compositionally biased region" description="Basic and acidic residues" evidence="4">
    <location>
        <begin position="446"/>
        <end position="463"/>
    </location>
</feature>
<organism evidence="6 7">
    <name type="scientific">Arctia plantaginis</name>
    <name type="common">Wood tiger moth</name>
    <name type="synonym">Phalaena plantaginis</name>
    <dbReference type="NCBI Taxonomy" id="874455"/>
    <lineage>
        <taxon>Eukaryota</taxon>
        <taxon>Metazoa</taxon>
        <taxon>Ecdysozoa</taxon>
        <taxon>Arthropoda</taxon>
        <taxon>Hexapoda</taxon>
        <taxon>Insecta</taxon>
        <taxon>Pterygota</taxon>
        <taxon>Neoptera</taxon>
        <taxon>Endopterygota</taxon>
        <taxon>Lepidoptera</taxon>
        <taxon>Glossata</taxon>
        <taxon>Ditrysia</taxon>
        <taxon>Noctuoidea</taxon>
        <taxon>Erebidae</taxon>
        <taxon>Arctiinae</taxon>
        <taxon>Arctia</taxon>
    </lineage>
</organism>
<feature type="compositionally biased region" description="Polar residues" evidence="4">
    <location>
        <begin position="722"/>
        <end position="733"/>
    </location>
</feature>
<name>A0A8S0ZI13_ARCPL</name>
<feature type="region of interest" description="Disordered" evidence="4">
    <location>
        <begin position="558"/>
        <end position="586"/>
    </location>
</feature>
<gene>
    <name evidence="6" type="ORF">APLA_LOCUS5823</name>
</gene>